<dbReference type="PROSITE" id="PS50222">
    <property type="entry name" value="EF_HAND_2"/>
    <property type="match status" value="1"/>
</dbReference>
<feature type="domain" description="EF-hand" evidence="2">
    <location>
        <begin position="41"/>
        <end position="76"/>
    </location>
</feature>
<reference evidence="4" key="1">
    <citation type="submission" date="2015-09" db="EMBL/GenBank/DDBJ databases">
        <authorList>
            <person name="Rodrigo-Torres L."/>
            <person name="Arahal D.R."/>
        </authorList>
    </citation>
    <scope>NUCLEOTIDE SEQUENCE [LARGE SCALE GENOMIC DNA]</scope>
    <source>
        <strain evidence="4">CECT 5091</strain>
    </source>
</reference>
<evidence type="ECO:0000256" key="1">
    <source>
        <dbReference type="SAM" id="SignalP"/>
    </source>
</evidence>
<sequence length="82" mass="8853">MSRVSIGALLAMLMVTSAFAMPAEIDTDGDGMASFAEIQAFYPEVTEELFGEIDLDDDGYVNDEEFLEAVGEELIPDPVTDA</sequence>
<dbReference type="Gene3D" id="1.10.238.10">
    <property type="entry name" value="EF-hand"/>
    <property type="match status" value="1"/>
</dbReference>
<feature type="chain" id="PRO_5006065180" evidence="1">
    <location>
        <begin position="21"/>
        <end position="82"/>
    </location>
</feature>
<dbReference type="AlphaFoldDB" id="A0A0P1IE84"/>
<dbReference type="EMBL" id="CYUD01000001">
    <property type="protein sequence ID" value="CUJ84750.1"/>
    <property type="molecule type" value="Genomic_DNA"/>
</dbReference>
<dbReference type="STRING" id="1715692.RUE5091_00256"/>
<keyword evidence="4" id="KW-1185">Reference proteome</keyword>
<feature type="signal peptide" evidence="1">
    <location>
        <begin position="1"/>
        <end position="20"/>
    </location>
</feature>
<gene>
    <name evidence="3" type="ORF">RUE5091_00256</name>
</gene>
<accession>A0A0P1IE84</accession>
<dbReference type="InterPro" id="IPR002048">
    <property type="entry name" value="EF_hand_dom"/>
</dbReference>
<dbReference type="Proteomes" id="UP000051260">
    <property type="component" value="Unassembled WGS sequence"/>
</dbReference>
<dbReference type="RefSeq" id="WP_058280350.1">
    <property type="nucleotide sequence ID" value="NZ_CYUD01000001.1"/>
</dbReference>
<organism evidence="3 4">
    <name type="scientific">Ruegeria denitrificans</name>
    <dbReference type="NCBI Taxonomy" id="1715692"/>
    <lineage>
        <taxon>Bacteria</taxon>
        <taxon>Pseudomonadati</taxon>
        <taxon>Pseudomonadota</taxon>
        <taxon>Alphaproteobacteria</taxon>
        <taxon>Rhodobacterales</taxon>
        <taxon>Roseobacteraceae</taxon>
        <taxon>Ruegeria</taxon>
    </lineage>
</organism>
<name>A0A0P1IE84_9RHOB</name>
<dbReference type="InterPro" id="IPR011992">
    <property type="entry name" value="EF-hand-dom_pair"/>
</dbReference>
<dbReference type="Pfam" id="PF13202">
    <property type="entry name" value="EF-hand_5"/>
    <property type="match status" value="2"/>
</dbReference>
<dbReference type="OrthoDB" id="5470953at2"/>
<evidence type="ECO:0000259" key="2">
    <source>
        <dbReference type="PROSITE" id="PS50222"/>
    </source>
</evidence>
<evidence type="ECO:0000313" key="4">
    <source>
        <dbReference type="Proteomes" id="UP000051260"/>
    </source>
</evidence>
<dbReference type="SUPFAM" id="SSF47473">
    <property type="entry name" value="EF-hand"/>
    <property type="match status" value="1"/>
</dbReference>
<keyword evidence="1" id="KW-0732">Signal</keyword>
<dbReference type="GO" id="GO:0005509">
    <property type="term" value="F:calcium ion binding"/>
    <property type="evidence" value="ECO:0007669"/>
    <property type="project" value="InterPro"/>
</dbReference>
<dbReference type="PROSITE" id="PS00018">
    <property type="entry name" value="EF_HAND_1"/>
    <property type="match status" value="1"/>
</dbReference>
<protein>
    <submittedName>
        <fullName evidence="3">EF hand</fullName>
    </submittedName>
</protein>
<proteinExistence type="predicted"/>
<dbReference type="InterPro" id="IPR018247">
    <property type="entry name" value="EF_Hand_1_Ca_BS"/>
</dbReference>
<evidence type="ECO:0000313" key="3">
    <source>
        <dbReference type="EMBL" id="CUJ84750.1"/>
    </source>
</evidence>